<evidence type="ECO:0000313" key="2">
    <source>
        <dbReference type="Proteomes" id="UP000006671"/>
    </source>
</evidence>
<accession>D2UYC7</accession>
<proteinExistence type="predicted"/>
<dbReference type="InParanoid" id="D2UYC7"/>
<sequence length="215" mass="24405">MPKKRAASGGASKRNQNNKIDQLLIEMSKNYTPPPPEVFAEVEDRWVLVKVRLMNWDNMGFQIRVRESTNLYTIEQKIKERHGGSVTGVSFWKDSVAPGNEVGNQPGDLNNTLKSIFRFNPQSGHYVGGKNNSGPKINLQQEDEPELPLSSRSVDAKKKLNLFENVITEECDYECSLFYDFTPYETDCPLLQTSPRLSDVVKDDDYKKRKGSSVL</sequence>
<organism evidence="2">
    <name type="scientific">Naegleria gruberi</name>
    <name type="common">Amoeba</name>
    <dbReference type="NCBI Taxonomy" id="5762"/>
    <lineage>
        <taxon>Eukaryota</taxon>
        <taxon>Discoba</taxon>
        <taxon>Heterolobosea</taxon>
        <taxon>Tetramitia</taxon>
        <taxon>Eutetramitia</taxon>
        <taxon>Vahlkampfiidae</taxon>
        <taxon>Naegleria</taxon>
    </lineage>
</organism>
<keyword evidence="2" id="KW-1185">Reference proteome</keyword>
<evidence type="ECO:0000313" key="1">
    <source>
        <dbReference type="EMBL" id="EFC50769.1"/>
    </source>
</evidence>
<dbReference type="GeneID" id="8855384"/>
<name>D2UYC7_NAEGR</name>
<dbReference type="KEGG" id="ngr:NAEGRDRAFT_61425"/>
<dbReference type="OrthoDB" id="10252574at2759"/>
<dbReference type="EMBL" id="GG738845">
    <property type="protein sequence ID" value="EFC50769.1"/>
    <property type="molecule type" value="Genomic_DNA"/>
</dbReference>
<dbReference type="RefSeq" id="XP_002683513.1">
    <property type="nucleotide sequence ID" value="XM_002683467.1"/>
</dbReference>
<protein>
    <submittedName>
        <fullName evidence="1">Predicted protein</fullName>
    </submittedName>
</protein>
<dbReference type="VEuPathDB" id="AmoebaDB:NAEGRDRAFT_61425"/>
<gene>
    <name evidence="1" type="ORF">NAEGRDRAFT_61425</name>
</gene>
<dbReference type="AlphaFoldDB" id="D2UYC7"/>
<dbReference type="OMA" id="ITEECDY"/>
<reference evidence="1 2" key="1">
    <citation type="journal article" date="2010" name="Cell">
        <title>The genome of Naegleria gruberi illuminates early eukaryotic versatility.</title>
        <authorList>
            <person name="Fritz-Laylin L.K."/>
            <person name="Prochnik S.E."/>
            <person name="Ginger M.L."/>
            <person name="Dacks J.B."/>
            <person name="Carpenter M.L."/>
            <person name="Field M.C."/>
            <person name="Kuo A."/>
            <person name="Paredez A."/>
            <person name="Chapman J."/>
            <person name="Pham J."/>
            <person name="Shu S."/>
            <person name="Neupane R."/>
            <person name="Cipriano M."/>
            <person name="Mancuso J."/>
            <person name="Tu H."/>
            <person name="Salamov A."/>
            <person name="Lindquist E."/>
            <person name="Shapiro H."/>
            <person name="Lucas S."/>
            <person name="Grigoriev I.V."/>
            <person name="Cande W.Z."/>
            <person name="Fulton C."/>
            <person name="Rokhsar D.S."/>
            <person name="Dawson S.C."/>
        </authorList>
    </citation>
    <scope>NUCLEOTIDE SEQUENCE [LARGE SCALE GENOMIC DNA]</scope>
    <source>
        <strain evidence="1 2">NEG-M</strain>
    </source>
</reference>
<dbReference type="Proteomes" id="UP000006671">
    <property type="component" value="Unassembled WGS sequence"/>
</dbReference>